<evidence type="ECO:0000259" key="2">
    <source>
        <dbReference type="PROSITE" id="PS50943"/>
    </source>
</evidence>
<dbReference type="CDD" id="cd00093">
    <property type="entry name" value="HTH_XRE"/>
    <property type="match status" value="1"/>
</dbReference>
<dbReference type="SUPFAM" id="SSF47413">
    <property type="entry name" value="lambda repressor-like DNA-binding domains"/>
    <property type="match status" value="1"/>
</dbReference>
<dbReference type="GO" id="GO:0003677">
    <property type="term" value="F:DNA binding"/>
    <property type="evidence" value="ECO:0007669"/>
    <property type="project" value="UniProtKB-KW"/>
</dbReference>
<dbReference type="InterPro" id="IPR001387">
    <property type="entry name" value="Cro/C1-type_HTH"/>
</dbReference>
<dbReference type="Pfam" id="PF01381">
    <property type="entry name" value="HTH_3"/>
    <property type="match status" value="1"/>
</dbReference>
<protein>
    <submittedName>
        <fullName evidence="3">Helix-turn-helix transcriptional regulator</fullName>
    </submittedName>
</protein>
<dbReference type="PANTHER" id="PTHR46797:SF1">
    <property type="entry name" value="METHYLPHOSPHONATE SYNTHASE"/>
    <property type="match status" value="1"/>
</dbReference>
<dbReference type="InterPro" id="IPR050807">
    <property type="entry name" value="TransReg_Diox_bact_type"/>
</dbReference>
<dbReference type="RefSeq" id="WP_231440045.1">
    <property type="nucleotide sequence ID" value="NZ_JAJOMB010000003.1"/>
</dbReference>
<dbReference type="EMBL" id="JAJOMB010000003">
    <property type="protein sequence ID" value="MCD5310869.1"/>
    <property type="molecule type" value="Genomic_DNA"/>
</dbReference>
<dbReference type="SMART" id="SM00530">
    <property type="entry name" value="HTH_XRE"/>
    <property type="match status" value="1"/>
</dbReference>
<evidence type="ECO:0000313" key="4">
    <source>
        <dbReference type="Proteomes" id="UP001138997"/>
    </source>
</evidence>
<dbReference type="GO" id="GO:0005829">
    <property type="term" value="C:cytosol"/>
    <property type="evidence" value="ECO:0007669"/>
    <property type="project" value="TreeGrafter"/>
</dbReference>
<proteinExistence type="predicted"/>
<keyword evidence="1" id="KW-0238">DNA-binding</keyword>
<feature type="domain" description="HTH cro/C1-type" evidence="2">
    <location>
        <begin position="11"/>
        <end position="65"/>
    </location>
</feature>
<dbReference type="PANTHER" id="PTHR46797">
    <property type="entry name" value="HTH-TYPE TRANSCRIPTIONAL REGULATOR"/>
    <property type="match status" value="1"/>
</dbReference>
<dbReference type="InterPro" id="IPR010982">
    <property type="entry name" value="Lambda_DNA-bd_dom_sf"/>
</dbReference>
<sequence length="82" mass="9176">MAVEEVFARAIAAERAAHGWEQKDLAQATGLSPSIIARIETAKRSVSLREAMRIAEALDVTIDHLLRRAEPEDRSRFGLRHL</sequence>
<evidence type="ECO:0000256" key="1">
    <source>
        <dbReference type="ARBA" id="ARBA00023125"/>
    </source>
</evidence>
<dbReference type="Gene3D" id="1.10.260.40">
    <property type="entry name" value="lambda repressor-like DNA-binding domains"/>
    <property type="match status" value="1"/>
</dbReference>
<organism evidence="3 4">
    <name type="scientific">Kineosporia babensis</name>
    <dbReference type="NCBI Taxonomy" id="499548"/>
    <lineage>
        <taxon>Bacteria</taxon>
        <taxon>Bacillati</taxon>
        <taxon>Actinomycetota</taxon>
        <taxon>Actinomycetes</taxon>
        <taxon>Kineosporiales</taxon>
        <taxon>Kineosporiaceae</taxon>
        <taxon>Kineosporia</taxon>
    </lineage>
</organism>
<evidence type="ECO:0000313" key="3">
    <source>
        <dbReference type="EMBL" id="MCD5310869.1"/>
    </source>
</evidence>
<dbReference type="AlphaFoldDB" id="A0A9X1SSR6"/>
<comment type="caution">
    <text evidence="3">The sequence shown here is derived from an EMBL/GenBank/DDBJ whole genome shotgun (WGS) entry which is preliminary data.</text>
</comment>
<accession>A0A9X1SSR6</accession>
<dbReference type="GO" id="GO:0003700">
    <property type="term" value="F:DNA-binding transcription factor activity"/>
    <property type="evidence" value="ECO:0007669"/>
    <property type="project" value="TreeGrafter"/>
</dbReference>
<dbReference type="Proteomes" id="UP001138997">
    <property type="component" value="Unassembled WGS sequence"/>
</dbReference>
<gene>
    <name evidence="3" type="ORF">LR394_08180</name>
</gene>
<dbReference type="PROSITE" id="PS50943">
    <property type="entry name" value="HTH_CROC1"/>
    <property type="match status" value="1"/>
</dbReference>
<reference evidence="3" key="1">
    <citation type="submission" date="2021-11" db="EMBL/GenBank/DDBJ databases">
        <title>Streptomyces corallinus and Kineosporia corallina sp. nov., two new coral-derived marine actinobacteria.</title>
        <authorList>
            <person name="Buangrab K."/>
            <person name="Sutthacheep M."/>
            <person name="Yeemin T."/>
            <person name="Harunari E."/>
            <person name="Igarashi Y."/>
            <person name="Sripreechasak P."/>
            <person name="Kanchanasin P."/>
            <person name="Tanasupawat S."/>
            <person name="Phongsopitanun W."/>
        </authorList>
    </citation>
    <scope>NUCLEOTIDE SEQUENCE</scope>
    <source>
        <strain evidence="3">JCM 31032</strain>
    </source>
</reference>
<name>A0A9X1SSR6_9ACTN</name>
<keyword evidence="4" id="KW-1185">Reference proteome</keyword>